<evidence type="ECO:0000313" key="1">
    <source>
        <dbReference type="EMBL" id="SDS06237.1"/>
    </source>
</evidence>
<gene>
    <name evidence="1" type="ORF">SAMN04489797_0777</name>
</gene>
<reference evidence="1 2" key="1">
    <citation type="submission" date="2016-10" db="EMBL/GenBank/DDBJ databases">
        <authorList>
            <person name="Varghese N."/>
            <person name="Submissions S."/>
        </authorList>
    </citation>
    <scope>NUCLEOTIDE SEQUENCE [LARGE SCALE GENOMIC DNA]</scope>
    <source>
        <strain evidence="1 2">RHA_55</strain>
    </source>
</reference>
<dbReference type="STRING" id="1249933.SAMN04489797_0777"/>
<keyword evidence="2" id="KW-1185">Reference proteome</keyword>
<evidence type="ECO:0000313" key="2">
    <source>
        <dbReference type="Proteomes" id="UP000198963"/>
    </source>
</evidence>
<sequence length="77" mass="8885">MICRVSINRTCWTSTFRGMQLFFTDSHLDNLALGDTEDRLLMAGLGLNLYFGGNRKKEELRKKMKTVINSNLIIPYN</sequence>
<name>A0A1H1P4X0_9FLAO</name>
<proteinExistence type="predicted"/>
<protein>
    <submittedName>
        <fullName evidence="1">Uncharacterized protein</fullName>
    </submittedName>
</protein>
<organism evidence="1 2">
    <name type="scientific">Winogradskyella sediminis</name>
    <dbReference type="NCBI Taxonomy" id="1382466"/>
    <lineage>
        <taxon>Bacteria</taxon>
        <taxon>Pseudomonadati</taxon>
        <taxon>Bacteroidota</taxon>
        <taxon>Flavobacteriia</taxon>
        <taxon>Flavobacteriales</taxon>
        <taxon>Flavobacteriaceae</taxon>
        <taxon>Winogradskyella</taxon>
    </lineage>
</organism>
<dbReference type="AlphaFoldDB" id="A0A1H1P4X0"/>
<accession>A0A1H1P4X0</accession>
<dbReference type="EMBL" id="LT629774">
    <property type="protein sequence ID" value="SDS06237.1"/>
    <property type="molecule type" value="Genomic_DNA"/>
</dbReference>
<dbReference type="Proteomes" id="UP000198963">
    <property type="component" value="Chromosome I"/>
</dbReference>